<keyword evidence="2" id="KW-1185">Reference proteome</keyword>
<protein>
    <submittedName>
        <fullName evidence="1">Uncharacterized protein</fullName>
    </submittedName>
</protein>
<feature type="non-terminal residue" evidence="1">
    <location>
        <position position="1"/>
    </location>
</feature>
<dbReference type="Proteomes" id="UP001465976">
    <property type="component" value="Unassembled WGS sequence"/>
</dbReference>
<evidence type="ECO:0000313" key="2">
    <source>
        <dbReference type="Proteomes" id="UP001465976"/>
    </source>
</evidence>
<evidence type="ECO:0000313" key="1">
    <source>
        <dbReference type="EMBL" id="KAL0569435.1"/>
    </source>
</evidence>
<accession>A0ABR3F2I3</accession>
<organism evidence="1 2">
    <name type="scientific">Marasmius crinis-equi</name>
    <dbReference type="NCBI Taxonomy" id="585013"/>
    <lineage>
        <taxon>Eukaryota</taxon>
        <taxon>Fungi</taxon>
        <taxon>Dikarya</taxon>
        <taxon>Basidiomycota</taxon>
        <taxon>Agaricomycotina</taxon>
        <taxon>Agaricomycetes</taxon>
        <taxon>Agaricomycetidae</taxon>
        <taxon>Agaricales</taxon>
        <taxon>Marasmiineae</taxon>
        <taxon>Marasmiaceae</taxon>
        <taxon>Marasmius</taxon>
    </lineage>
</organism>
<proteinExistence type="predicted"/>
<dbReference type="InterPro" id="IPR042530">
    <property type="entry name" value="EME1/EME2_C"/>
</dbReference>
<dbReference type="EMBL" id="JBAHYK010001120">
    <property type="protein sequence ID" value="KAL0569435.1"/>
    <property type="molecule type" value="Genomic_DNA"/>
</dbReference>
<name>A0ABR3F2I3_9AGAR</name>
<gene>
    <name evidence="1" type="ORF">V5O48_012523</name>
</gene>
<reference evidence="1 2" key="1">
    <citation type="submission" date="2024-02" db="EMBL/GenBank/DDBJ databases">
        <title>A draft genome for the cacao thread blight pathogen Marasmius crinis-equi.</title>
        <authorList>
            <person name="Cohen S.P."/>
            <person name="Baruah I.K."/>
            <person name="Amoako-Attah I."/>
            <person name="Bukari Y."/>
            <person name="Meinhardt L.W."/>
            <person name="Bailey B.A."/>
        </authorList>
    </citation>
    <scope>NUCLEOTIDE SEQUENCE [LARGE SCALE GENOMIC DNA]</scope>
    <source>
        <strain evidence="1 2">GH-76</strain>
    </source>
</reference>
<dbReference type="Gene3D" id="1.10.150.670">
    <property type="entry name" value="Crossover junction endonuclease EME1, DNA-binding domain"/>
    <property type="match status" value="1"/>
</dbReference>
<comment type="caution">
    <text evidence="1">The sequence shown here is derived from an EMBL/GenBank/DDBJ whole genome shotgun (WGS) entry which is preliminary data.</text>
</comment>
<sequence>VSSLFVYCGFVAGWISLLGFRNSALVYSHSFAAGVSSLFVYPGSSSLFVYGGISPFGSCAPAPLHAVTFLVVKNYQFNSDLIRQLLNDINPPLTMPYDILLSDNLLSGHPTLLPQLQRLFTEDDCGEDINIASDGPPLIPGAKVVRWTGDFDLKGDRTPLMLVWLDLPQIIHGVRHNTLCELLDSIQERYNHQESSQRMLLFAHGTEDLPEDLHQAFTVEMCRLDVHFPCVHRMVETVSDAATCMHVYTQGLLKMIASPTRREVFAMYRAMLMAVPLMTPERVDLVTGRYRNMRALYSALKRLESDFFAGRLALTSAIFSEDEPAFDSEDEAWVLNLFLTLCSDDPDVPLRLEE</sequence>